<keyword evidence="3" id="KW-1185">Reference proteome</keyword>
<name>A0ABY7JVG5_9FIRM</name>
<accession>A0ABY7JVG5</accession>
<feature type="chain" id="PRO_5046605001" evidence="1">
    <location>
        <begin position="27"/>
        <end position="348"/>
    </location>
</feature>
<organism evidence="2 3">
    <name type="scientific">Peptostreptococcus equinus</name>
    <dbReference type="NCBI Taxonomy" id="3003601"/>
    <lineage>
        <taxon>Bacteria</taxon>
        <taxon>Bacillati</taxon>
        <taxon>Bacillota</taxon>
        <taxon>Clostridia</taxon>
        <taxon>Peptostreptococcales</taxon>
        <taxon>Peptostreptococcaceae</taxon>
        <taxon>Peptostreptococcus</taxon>
    </lineage>
</organism>
<feature type="signal peptide" evidence="1">
    <location>
        <begin position="1"/>
        <end position="26"/>
    </location>
</feature>
<evidence type="ECO:0000256" key="1">
    <source>
        <dbReference type="SAM" id="SignalP"/>
    </source>
</evidence>
<evidence type="ECO:0000313" key="2">
    <source>
        <dbReference type="EMBL" id="WAW15697.1"/>
    </source>
</evidence>
<reference evidence="2" key="1">
    <citation type="submission" date="2022-12" db="EMBL/GenBank/DDBJ databases">
        <title>Peptostreptococcus.</title>
        <authorList>
            <person name="Lee S.H."/>
        </authorList>
    </citation>
    <scope>NUCLEOTIDE SEQUENCE</scope>
    <source>
        <strain evidence="2">CBA3647</strain>
    </source>
</reference>
<keyword evidence="1" id="KW-0732">Signal</keyword>
<dbReference type="EMBL" id="CP114052">
    <property type="protein sequence ID" value="WAW15697.1"/>
    <property type="molecule type" value="Genomic_DNA"/>
</dbReference>
<dbReference type="RefSeq" id="WP_269312375.1">
    <property type="nucleotide sequence ID" value="NZ_CP114052.1"/>
</dbReference>
<gene>
    <name evidence="2" type="ORF">O0R46_04405</name>
</gene>
<protein>
    <submittedName>
        <fullName evidence="2">DUF1002 domain-containing protein</fullName>
    </submittedName>
</protein>
<dbReference type="InterPro" id="IPR009343">
    <property type="entry name" value="DUF1002"/>
</dbReference>
<dbReference type="Pfam" id="PF06207">
    <property type="entry name" value="DUF1002"/>
    <property type="match status" value="1"/>
</dbReference>
<sequence>MKILKKLSYIALSALMTFSISTASFADSTSSSKNEVITIGANLNQKQKASILNYFGVDQNNPNIIYVNNAQERKYLAGIAPEKQLGHVTMSSAYVVPTNDGGINVKTSNITWVTSSMIATTLSTAGVENANVVAAAPFPVSGTGALTGIIIGFEKSTGDKLTENKKKLANKELVTTGKLANQVGQDKATGIVNDAKTKVIKDDIKDKEKIEKIVKDTANNYNVNLTTGDINIIVNLLSNISNQNYNYKDMKDTLANVSTNVRSNLKDKGENIDVNGIIGKASDWLNNNKEANSFFKQFDDSKLSKDAVVNTTSDGLTNAKQIAGDVANQAKESGLIDKIINFFKSLFN</sequence>
<proteinExistence type="predicted"/>
<dbReference type="Proteomes" id="UP001164187">
    <property type="component" value="Chromosome"/>
</dbReference>
<evidence type="ECO:0000313" key="3">
    <source>
        <dbReference type="Proteomes" id="UP001164187"/>
    </source>
</evidence>